<keyword evidence="2" id="KW-1133">Transmembrane helix</keyword>
<dbReference type="RefSeq" id="WP_073095037.1">
    <property type="nucleotide sequence ID" value="NZ_FRCY01000007.1"/>
</dbReference>
<feature type="transmembrane region" description="Helical" evidence="2">
    <location>
        <begin position="6"/>
        <end position="22"/>
    </location>
</feature>
<dbReference type="STRING" id="388280.SAMN04488057_107128"/>
<dbReference type="OrthoDB" id="840081at2"/>
<keyword evidence="2" id="KW-0812">Transmembrane</keyword>
<accession>A0A1M7P856</accession>
<feature type="compositionally biased region" description="Basic and acidic residues" evidence="1">
    <location>
        <begin position="88"/>
        <end position="104"/>
    </location>
</feature>
<sequence length="168" mass="19602">MDSGTIFYLIAIIIYFIYTTFARKKEPEMDNEAEVPEQAPKRGPSFEELLREIRNEQSERERDLQQDEPEVLAEETPEVSGRTSPGPSEERPVKTEETSYRDPYRNIKQPLVKLDDQVDLEDDRKILGEVVDVAEEYSGRSKYARMLKNSESARDAVILTEIFNRRHF</sequence>
<dbReference type="AlphaFoldDB" id="A0A1M7P856"/>
<keyword evidence="2" id="KW-0472">Membrane</keyword>
<name>A0A1M7P856_9BACT</name>
<evidence type="ECO:0000256" key="2">
    <source>
        <dbReference type="SAM" id="Phobius"/>
    </source>
</evidence>
<reference evidence="3 4" key="1">
    <citation type="submission" date="2016-11" db="EMBL/GenBank/DDBJ databases">
        <authorList>
            <person name="Jaros S."/>
            <person name="Januszkiewicz K."/>
            <person name="Wedrychowicz H."/>
        </authorList>
    </citation>
    <scope>NUCLEOTIDE SEQUENCE [LARGE SCALE GENOMIC DNA]</scope>
    <source>
        <strain evidence="3 4">CGMCC 1.6102</strain>
    </source>
</reference>
<organism evidence="3 4">
    <name type="scientific">Cyclobacterium lianum</name>
    <dbReference type="NCBI Taxonomy" id="388280"/>
    <lineage>
        <taxon>Bacteria</taxon>
        <taxon>Pseudomonadati</taxon>
        <taxon>Bacteroidota</taxon>
        <taxon>Cytophagia</taxon>
        <taxon>Cytophagales</taxon>
        <taxon>Cyclobacteriaceae</taxon>
        <taxon>Cyclobacterium</taxon>
    </lineage>
</organism>
<evidence type="ECO:0000313" key="4">
    <source>
        <dbReference type="Proteomes" id="UP000184513"/>
    </source>
</evidence>
<feature type="region of interest" description="Disordered" evidence="1">
    <location>
        <begin position="26"/>
        <end position="104"/>
    </location>
</feature>
<keyword evidence="4" id="KW-1185">Reference proteome</keyword>
<gene>
    <name evidence="3" type="ORF">SAMN04488057_107128</name>
</gene>
<evidence type="ECO:0000256" key="1">
    <source>
        <dbReference type="SAM" id="MobiDB-lite"/>
    </source>
</evidence>
<dbReference type="EMBL" id="FRCY01000007">
    <property type="protein sequence ID" value="SHN12917.1"/>
    <property type="molecule type" value="Genomic_DNA"/>
</dbReference>
<proteinExistence type="predicted"/>
<evidence type="ECO:0000313" key="3">
    <source>
        <dbReference type="EMBL" id="SHN12917.1"/>
    </source>
</evidence>
<feature type="compositionally biased region" description="Acidic residues" evidence="1">
    <location>
        <begin position="66"/>
        <end position="77"/>
    </location>
</feature>
<protein>
    <submittedName>
        <fullName evidence="3">Uncharacterized protein</fullName>
    </submittedName>
</protein>
<dbReference type="Proteomes" id="UP000184513">
    <property type="component" value="Unassembled WGS sequence"/>
</dbReference>
<feature type="compositionally biased region" description="Basic and acidic residues" evidence="1">
    <location>
        <begin position="44"/>
        <end position="65"/>
    </location>
</feature>